<gene>
    <name evidence="2" type="ORF">EST38_g5957</name>
</gene>
<name>A0A4Q2DL84_9AGAR</name>
<dbReference type="EMBL" id="SDEE01000177">
    <property type="protein sequence ID" value="RXW19902.1"/>
    <property type="molecule type" value="Genomic_DNA"/>
</dbReference>
<dbReference type="AlphaFoldDB" id="A0A4Q2DL84"/>
<sequence>MTLYLAPAAARARRLDSMLRQVATAANQFEGDPRSPAYILHWKADHNDLRMWAWYVDVLADDFKPGGSTSLLRPCGEDGSRIPPDELSAHKLTHLFLGPCCFCAFLKGTQSYTEATILLLESVNTNRNDPERRPFIGEWVAQCTQENSCGYFVVLERFYACRVLLTKKYTKRDKALKADMWDFLKEETDEDKFLCGVDTGLRRIFTPHTDETFSKGVNQLKRVREEFPGEVEETENQIDSLHEGGLPASEFWNLFVQCARCGIIMGKHRYPYAHRCPKRLRNLEEEANTGGAVDNQNDDEEDEENGSSVGVPEDYDYYLQFVPPEVPSPDVSSDLEWEIDTDDLSGLDEEDDDDLPDPATVLAMIGASRSRSSQ</sequence>
<reference evidence="2 3" key="1">
    <citation type="submission" date="2019-01" db="EMBL/GenBank/DDBJ databases">
        <title>Draft genome sequence of Psathyrella aberdarensis IHI B618.</title>
        <authorList>
            <person name="Buettner E."/>
            <person name="Kellner H."/>
        </authorList>
    </citation>
    <scope>NUCLEOTIDE SEQUENCE [LARGE SCALE GENOMIC DNA]</scope>
    <source>
        <strain evidence="2 3">IHI B618</strain>
    </source>
</reference>
<proteinExistence type="predicted"/>
<organism evidence="2 3">
    <name type="scientific">Candolleomyces aberdarensis</name>
    <dbReference type="NCBI Taxonomy" id="2316362"/>
    <lineage>
        <taxon>Eukaryota</taxon>
        <taxon>Fungi</taxon>
        <taxon>Dikarya</taxon>
        <taxon>Basidiomycota</taxon>
        <taxon>Agaricomycotina</taxon>
        <taxon>Agaricomycetes</taxon>
        <taxon>Agaricomycetidae</taxon>
        <taxon>Agaricales</taxon>
        <taxon>Agaricineae</taxon>
        <taxon>Psathyrellaceae</taxon>
        <taxon>Candolleomyces</taxon>
    </lineage>
</organism>
<dbReference type="OrthoDB" id="3048394at2759"/>
<dbReference type="Proteomes" id="UP000290288">
    <property type="component" value="Unassembled WGS sequence"/>
</dbReference>
<evidence type="ECO:0000256" key="1">
    <source>
        <dbReference type="SAM" id="MobiDB-lite"/>
    </source>
</evidence>
<comment type="caution">
    <text evidence="2">The sequence shown here is derived from an EMBL/GenBank/DDBJ whole genome shotgun (WGS) entry which is preliminary data.</text>
</comment>
<feature type="compositionally biased region" description="Acidic residues" evidence="1">
    <location>
        <begin position="333"/>
        <end position="356"/>
    </location>
</feature>
<feature type="region of interest" description="Disordered" evidence="1">
    <location>
        <begin position="287"/>
        <end position="358"/>
    </location>
</feature>
<accession>A0A4Q2DL84</accession>
<protein>
    <submittedName>
        <fullName evidence="2">Uncharacterized protein</fullName>
    </submittedName>
</protein>
<evidence type="ECO:0000313" key="3">
    <source>
        <dbReference type="Proteomes" id="UP000290288"/>
    </source>
</evidence>
<keyword evidence="3" id="KW-1185">Reference proteome</keyword>
<feature type="compositionally biased region" description="Acidic residues" evidence="1">
    <location>
        <begin position="296"/>
        <end position="305"/>
    </location>
</feature>
<evidence type="ECO:0000313" key="2">
    <source>
        <dbReference type="EMBL" id="RXW19902.1"/>
    </source>
</evidence>